<dbReference type="AlphaFoldDB" id="A0AAC9LME9"/>
<evidence type="ECO:0000313" key="1">
    <source>
        <dbReference type="EMBL" id="APY00050.1"/>
    </source>
</evidence>
<dbReference type="RefSeq" id="WP_076732906.1">
    <property type="nucleotide sequence ID" value="NZ_CP019352.1"/>
</dbReference>
<sequence length="192" mass="22853">MLQKLKSILGINKKYTREELIQFLPHFVDKLTEVFLEDMEISNEIKNKSKSEMKIFFWFISTPIIQTYANSELADTLMNHFRENIIFSDIDEMLYEDNYLIEILTQRANYYNNYLSGKIPTMALQDEIRRQDEILTTYPLESIDLNSPMPMDFNFLGGFSNKSDLYDKTLRMKLNYEKELKKILKLTKQNVV</sequence>
<reference evidence="1 2" key="1">
    <citation type="submission" date="2017-01" db="EMBL/GenBank/DDBJ databases">
        <title>Complete genome of Lacinutrix venerupis DOK2-8 isolated from seawater in Dokdo.</title>
        <authorList>
            <person name="Chi W.-J."/>
            <person name="Kim J.H."/>
        </authorList>
    </citation>
    <scope>NUCLEOTIDE SEQUENCE [LARGE SCALE GENOMIC DNA]</scope>
    <source>
        <strain evidence="1 2">DOK2-8</strain>
    </source>
</reference>
<proteinExistence type="predicted"/>
<dbReference type="KEGG" id="lvn:BWR22_06915"/>
<organism evidence="1 2">
    <name type="scientific">Lacinutrix venerupis</name>
    <dbReference type="NCBI Taxonomy" id="1486034"/>
    <lineage>
        <taxon>Bacteria</taxon>
        <taxon>Pseudomonadati</taxon>
        <taxon>Bacteroidota</taxon>
        <taxon>Flavobacteriia</taxon>
        <taxon>Flavobacteriales</taxon>
        <taxon>Flavobacteriaceae</taxon>
        <taxon>Lacinutrix</taxon>
    </lineage>
</organism>
<accession>A0AAC9LME9</accession>
<dbReference type="Proteomes" id="UP000187506">
    <property type="component" value="Chromosome"/>
</dbReference>
<keyword evidence="2" id="KW-1185">Reference proteome</keyword>
<dbReference type="EMBL" id="CP019352">
    <property type="protein sequence ID" value="APY00050.1"/>
    <property type="molecule type" value="Genomic_DNA"/>
</dbReference>
<gene>
    <name evidence="1" type="ORF">BWR22_06915</name>
</gene>
<name>A0AAC9LME9_9FLAO</name>
<evidence type="ECO:0000313" key="2">
    <source>
        <dbReference type="Proteomes" id="UP000187506"/>
    </source>
</evidence>
<protein>
    <submittedName>
        <fullName evidence="1">Uncharacterized protein</fullName>
    </submittedName>
</protein>